<name>A0A3S3ZNN3_9MICO</name>
<dbReference type="OrthoDB" id="9154853at2"/>
<organism evidence="3 4">
    <name type="scientific">Labedella populi</name>
    <dbReference type="NCBI Taxonomy" id="2498850"/>
    <lineage>
        <taxon>Bacteria</taxon>
        <taxon>Bacillati</taxon>
        <taxon>Actinomycetota</taxon>
        <taxon>Actinomycetes</taxon>
        <taxon>Micrococcales</taxon>
        <taxon>Microbacteriaceae</taxon>
        <taxon>Labedella</taxon>
    </lineage>
</organism>
<dbReference type="InterPro" id="IPR036388">
    <property type="entry name" value="WH-like_DNA-bd_sf"/>
</dbReference>
<evidence type="ECO:0000313" key="4">
    <source>
        <dbReference type="Proteomes" id="UP000288603"/>
    </source>
</evidence>
<feature type="region of interest" description="Disordered" evidence="1">
    <location>
        <begin position="151"/>
        <end position="172"/>
    </location>
</feature>
<keyword evidence="4" id="KW-1185">Reference proteome</keyword>
<dbReference type="SUPFAM" id="SSF46785">
    <property type="entry name" value="Winged helix' DNA-binding domain"/>
    <property type="match status" value="2"/>
</dbReference>
<dbReference type="GO" id="GO:0006950">
    <property type="term" value="P:response to stress"/>
    <property type="evidence" value="ECO:0007669"/>
    <property type="project" value="TreeGrafter"/>
</dbReference>
<feature type="compositionally biased region" description="Basic and acidic residues" evidence="1">
    <location>
        <begin position="151"/>
        <end position="162"/>
    </location>
</feature>
<dbReference type="InterPro" id="IPR000835">
    <property type="entry name" value="HTH_MarR-typ"/>
</dbReference>
<evidence type="ECO:0000256" key="1">
    <source>
        <dbReference type="SAM" id="MobiDB-lite"/>
    </source>
</evidence>
<dbReference type="Pfam" id="PF12802">
    <property type="entry name" value="MarR_2"/>
    <property type="match status" value="2"/>
</dbReference>
<protein>
    <submittedName>
        <fullName evidence="3">MarR family transcriptional regulator</fullName>
    </submittedName>
</protein>
<dbReference type="Gene3D" id="1.10.10.10">
    <property type="entry name" value="Winged helix-like DNA-binding domain superfamily/Winged helix DNA-binding domain"/>
    <property type="match status" value="2"/>
</dbReference>
<evidence type="ECO:0000259" key="2">
    <source>
        <dbReference type="PROSITE" id="PS50995"/>
    </source>
</evidence>
<sequence>MTPNERGRILRTEDRLWSGILRAAAAVPRRLERELAATSGVTLVEFDVLLGLGDDAPASVRIGEIAARGGLSFSRASRAVTALERRELVEREECVVDGRGNQVRITPAGQALLDESSRAHELRAMILKPPVDPAVAGEIARYLDAVAERADSEDGLESRSESPPDSGITRGRHDSAQLFDDLVRSQIVLWNSVESRTRAEAGVPASWYESLRVVAARGRSRGADVARDLSITEGGASKLLSRLEAAGLLERSSDPGDARASLLSVTAAGEAVLRGASAAVRDEVDQFASDRLTSAEVAQLGVLLRKLRGGSPSPRAPGSETFHG</sequence>
<dbReference type="InterPro" id="IPR039422">
    <property type="entry name" value="MarR/SlyA-like"/>
</dbReference>
<comment type="caution">
    <text evidence="3">The sequence shown here is derived from an EMBL/GenBank/DDBJ whole genome shotgun (WGS) entry which is preliminary data.</text>
</comment>
<feature type="domain" description="HTH marR-type" evidence="2">
    <location>
        <begin position="13"/>
        <end position="151"/>
    </location>
</feature>
<dbReference type="GO" id="GO:0003700">
    <property type="term" value="F:DNA-binding transcription factor activity"/>
    <property type="evidence" value="ECO:0007669"/>
    <property type="project" value="InterPro"/>
</dbReference>
<dbReference type="EMBL" id="RZNC01000005">
    <property type="protein sequence ID" value="RWZ59348.1"/>
    <property type="molecule type" value="Genomic_DNA"/>
</dbReference>
<dbReference type="InterPro" id="IPR036390">
    <property type="entry name" value="WH_DNA-bd_sf"/>
</dbReference>
<gene>
    <name evidence="3" type="ORF">ELQ92_13935</name>
</gene>
<reference evidence="3 4" key="1">
    <citation type="submission" date="2018-12" db="EMBL/GenBank/DDBJ databases">
        <authorList>
            <person name="Li F."/>
        </authorList>
    </citation>
    <scope>NUCLEOTIDE SEQUENCE [LARGE SCALE GENOMIC DNA]</scope>
    <source>
        <strain evidence="3 4">8H24J-4-2</strain>
    </source>
</reference>
<dbReference type="PANTHER" id="PTHR33164:SF99">
    <property type="entry name" value="MARR FAMILY REGULATORY PROTEIN"/>
    <property type="match status" value="1"/>
</dbReference>
<dbReference type="RefSeq" id="WP_128499918.1">
    <property type="nucleotide sequence ID" value="NZ_RZNC01000005.1"/>
</dbReference>
<feature type="domain" description="HTH marR-type" evidence="2">
    <location>
        <begin position="175"/>
        <end position="309"/>
    </location>
</feature>
<dbReference type="SMART" id="SM00347">
    <property type="entry name" value="HTH_MARR"/>
    <property type="match status" value="2"/>
</dbReference>
<proteinExistence type="predicted"/>
<dbReference type="Proteomes" id="UP000288603">
    <property type="component" value="Unassembled WGS sequence"/>
</dbReference>
<dbReference type="PANTHER" id="PTHR33164">
    <property type="entry name" value="TRANSCRIPTIONAL REGULATOR, MARR FAMILY"/>
    <property type="match status" value="1"/>
</dbReference>
<dbReference type="PROSITE" id="PS50995">
    <property type="entry name" value="HTH_MARR_2"/>
    <property type="match status" value="2"/>
</dbReference>
<accession>A0A3S3ZNN3</accession>
<dbReference type="AlphaFoldDB" id="A0A3S3ZNN3"/>
<evidence type="ECO:0000313" key="3">
    <source>
        <dbReference type="EMBL" id="RWZ59348.1"/>
    </source>
</evidence>